<organism evidence="9 10">
    <name type="scientific">Aeromicrobium endophyticum</name>
    <dbReference type="NCBI Taxonomy" id="2292704"/>
    <lineage>
        <taxon>Bacteria</taxon>
        <taxon>Bacillati</taxon>
        <taxon>Actinomycetota</taxon>
        <taxon>Actinomycetes</taxon>
        <taxon>Propionibacteriales</taxon>
        <taxon>Nocardioidaceae</taxon>
        <taxon>Aeromicrobium</taxon>
    </lineage>
</organism>
<feature type="transmembrane region" description="Helical" evidence="7">
    <location>
        <begin position="389"/>
        <end position="413"/>
    </location>
</feature>
<feature type="domain" description="ABC3 transporter permease C-terminal" evidence="8">
    <location>
        <begin position="247"/>
        <end position="356"/>
    </location>
</feature>
<keyword evidence="4 7" id="KW-1133">Transmembrane helix</keyword>
<evidence type="ECO:0000259" key="8">
    <source>
        <dbReference type="Pfam" id="PF02687"/>
    </source>
</evidence>
<dbReference type="GO" id="GO:0005886">
    <property type="term" value="C:plasma membrane"/>
    <property type="evidence" value="ECO:0007669"/>
    <property type="project" value="UniProtKB-SubCell"/>
</dbReference>
<feature type="transmembrane region" description="Helical" evidence="7">
    <location>
        <begin position="335"/>
        <end position="358"/>
    </location>
</feature>
<evidence type="ECO:0000256" key="1">
    <source>
        <dbReference type="ARBA" id="ARBA00004651"/>
    </source>
</evidence>
<dbReference type="PANTHER" id="PTHR30572">
    <property type="entry name" value="MEMBRANE COMPONENT OF TRANSPORTER-RELATED"/>
    <property type="match status" value="1"/>
</dbReference>
<feature type="transmembrane region" description="Helical" evidence="7">
    <location>
        <begin position="775"/>
        <end position="795"/>
    </location>
</feature>
<reference evidence="9 10" key="1">
    <citation type="submission" date="2018-08" db="EMBL/GenBank/DDBJ databases">
        <title>Aeromicrobium sp. M2KJ-4, whole genome shotgun sequence.</title>
        <authorList>
            <person name="Tuo L."/>
        </authorList>
    </citation>
    <scope>NUCLEOTIDE SEQUENCE [LARGE SCALE GENOMIC DNA]</scope>
    <source>
        <strain evidence="9 10">M2KJ-4</strain>
    </source>
</reference>
<evidence type="ECO:0000256" key="2">
    <source>
        <dbReference type="ARBA" id="ARBA00022475"/>
    </source>
</evidence>
<dbReference type="PANTHER" id="PTHR30572:SF4">
    <property type="entry name" value="ABC TRANSPORTER PERMEASE YTRF"/>
    <property type="match status" value="1"/>
</dbReference>
<feature type="transmembrane region" description="Helical" evidence="7">
    <location>
        <begin position="244"/>
        <end position="269"/>
    </location>
</feature>
<evidence type="ECO:0000313" key="10">
    <source>
        <dbReference type="Proteomes" id="UP000265581"/>
    </source>
</evidence>
<dbReference type="Proteomes" id="UP000265581">
    <property type="component" value="Unassembled WGS sequence"/>
</dbReference>
<gene>
    <name evidence="9" type="ORF">DX116_19355</name>
</gene>
<comment type="subcellular location">
    <subcellularLocation>
        <location evidence="1">Cell membrane</location>
        <topology evidence="1">Multi-pass membrane protein</topology>
    </subcellularLocation>
</comment>
<feature type="transmembrane region" description="Helical" evidence="7">
    <location>
        <begin position="297"/>
        <end position="323"/>
    </location>
</feature>
<dbReference type="RefSeq" id="WP_119705930.1">
    <property type="nucleotide sequence ID" value="NZ_JBHSOI010000001.1"/>
</dbReference>
<evidence type="ECO:0000256" key="7">
    <source>
        <dbReference type="SAM" id="Phobius"/>
    </source>
</evidence>
<keyword evidence="3 7" id="KW-0812">Transmembrane</keyword>
<name>A0A371NZH7_9ACTN</name>
<keyword evidence="10" id="KW-1185">Reference proteome</keyword>
<dbReference type="OrthoDB" id="9780560at2"/>
<comment type="caution">
    <text evidence="9">The sequence shown here is derived from an EMBL/GenBank/DDBJ whole genome shotgun (WGS) entry which is preliminary data.</text>
</comment>
<feature type="transmembrane region" description="Helical" evidence="7">
    <location>
        <begin position="419"/>
        <end position="444"/>
    </location>
</feature>
<dbReference type="GO" id="GO:0022857">
    <property type="term" value="F:transmembrane transporter activity"/>
    <property type="evidence" value="ECO:0007669"/>
    <property type="project" value="TreeGrafter"/>
</dbReference>
<feature type="domain" description="ABC3 transporter permease C-terminal" evidence="8">
    <location>
        <begin position="686"/>
        <end position="805"/>
    </location>
</feature>
<evidence type="ECO:0000256" key="6">
    <source>
        <dbReference type="ARBA" id="ARBA00038076"/>
    </source>
</evidence>
<feature type="transmembrane region" description="Helical" evidence="7">
    <location>
        <begin position="728"/>
        <end position="755"/>
    </location>
</feature>
<evidence type="ECO:0000256" key="5">
    <source>
        <dbReference type="ARBA" id="ARBA00023136"/>
    </source>
</evidence>
<evidence type="ECO:0000256" key="4">
    <source>
        <dbReference type="ARBA" id="ARBA00022989"/>
    </source>
</evidence>
<keyword evidence="2" id="KW-1003">Cell membrane</keyword>
<protein>
    <recommendedName>
        <fullName evidence="8">ABC3 transporter permease C-terminal domain-containing protein</fullName>
    </recommendedName>
</protein>
<evidence type="ECO:0000256" key="3">
    <source>
        <dbReference type="ARBA" id="ARBA00022692"/>
    </source>
</evidence>
<dbReference type="InterPro" id="IPR050250">
    <property type="entry name" value="Macrolide_Exporter_MacB"/>
</dbReference>
<comment type="similarity">
    <text evidence="6">Belongs to the ABC-4 integral membrane protein family.</text>
</comment>
<feature type="transmembrane region" description="Helical" evidence="7">
    <location>
        <begin position="678"/>
        <end position="707"/>
    </location>
</feature>
<accession>A0A371NZH7</accession>
<evidence type="ECO:0000313" key="9">
    <source>
        <dbReference type="EMBL" id="REK69011.1"/>
    </source>
</evidence>
<feature type="transmembrane region" description="Helical" evidence="7">
    <location>
        <begin position="465"/>
        <end position="489"/>
    </location>
</feature>
<dbReference type="InterPro" id="IPR003838">
    <property type="entry name" value="ABC3_permease_C"/>
</dbReference>
<sequence length="812" mass="82131">MRTVILASMRTYARRYVAALVAIVIATAFIVAINALSSAARAGSAAAVDQQYGTADLVLPGRGDLSGFTEKARRVSDVPGVRAVAVNWSAYGSATLPDGPRDISVGSVADSPALRWQHAATGRLPRTDDEVAVSSSVASKHDVALGSTITLDLPGGDRRLTVTGTVDGPDAPLSAAAYLPERTLAGLGDAASPLDAVVATDRDAASTGRSIDRQLGADTVVAGDTYRETLRLEATRGVDVFQKLIYVFAGISLFVGALVIANTFTILLAQRSRDLALLRCVGAVRSQVARSVVAEGVLLGVVGSIVGVLLGLGIATGGVALLGRLSPQTPMGQPSLTLLATAVPIALGVAVTAAGAYLPAQRAGAQSPLSALQPQDVVEVRSRSGAVRLTTAGVLVVLGIAGLVAGLSGSLLIGMAGGMLSFVGLMLLTPVIVPAAIRLTGPLVRRLGLPGRLAHANSLRNPRRTAATSTALLIGVTLITAVVVGSASISHKVNTSLDENNPVDLMATSSTAPVPDRVTAEIRRVDGVEEVAALPGAPARVGGLDVDVLGADDHALALMHGTPAFSPLGDDQVVLPSSVGDVTLSASGRTAEVTIAGRTREMTVLHGTGIGDRPLVSTTTLDAMDATDSRTAAVWVRAAASADPADVAGDVTAVAKTADLDVSGGLTDRADILGTLDVVMAVTIGLLAVAVLIALVGVGNTLSLSVLERVRESSLLRALGLGRSGLRAMLAIEALLMAGVAAVLGVALGTAYAWFGVRTASVGVFRSGPDLTMPWGQIALILVVAALAGLAACVLPARRAARIAPAAGLVAD</sequence>
<keyword evidence="5 7" id="KW-0472">Membrane</keyword>
<dbReference type="EMBL" id="QUBR01000003">
    <property type="protein sequence ID" value="REK69011.1"/>
    <property type="molecule type" value="Genomic_DNA"/>
</dbReference>
<dbReference type="AlphaFoldDB" id="A0A371NZH7"/>
<dbReference type="Pfam" id="PF02687">
    <property type="entry name" value="FtsX"/>
    <property type="match status" value="2"/>
</dbReference>
<proteinExistence type="inferred from homology"/>